<dbReference type="Pfam" id="PF21943">
    <property type="entry name" value="TetR_C_46"/>
    <property type="match status" value="1"/>
</dbReference>
<sequence length="189" mass="21925">MRTRLDTQRRREQLLAIGARLFADRPYDEVWIEEVAEIAQVSRSLLYHYFSSKKEFFAEVVRAESDRILALTEPKPALTVREQLDAGLDAYLDYVEQHREGYRILHRASTAVDAEIRRICEDGIARQRDRILAALSAEIRTDEVTEVAVRGWLSFVITVCLEWTDRPTIDRTELRDLCTRTLLTAVDLT</sequence>
<dbReference type="PRINTS" id="PR00455">
    <property type="entry name" value="HTHTETR"/>
</dbReference>
<comment type="caution">
    <text evidence="6">The sequence shown here is derived from an EMBL/GenBank/DDBJ whole genome shotgun (WGS) entry which is preliminary data.</text>
</comment>
<dbReference type="Pfam" id="PF00440">
    <property type="entry name" value="TetR_N"/>
    <property type="match status" value="1"/>
</dbReference>
<evidence type="ECO:0000259" key="5">
    <source>
        <dbReference type="PROSITE" id="PS50977"/>
    </source>
</evidence>
<dbReference type="SUPFAM" id="SSF46689">
    <property type="entry name" value="Homeodomain-like"/>
    <property type="match status" value="1"/>
</dbReference>
<accession>A0ABN3V9U9</accession>
<evidence type="ECO:0000256" key="3">
    <source>
        <dbReference type="ARBA" id="ARBA00023163"/>
    </source>
</evidence>
<evidence type="ECO:0000256" key="4">
    <source>
        <dbReference type="PROSITE-ProRule" id="PRU00335"/>
    </source>
</evidence>
<keyword evidence="2 4" id="KW-0238">DNA-binding</keyword>
<dbReference type="PANTHER" id="PTHR30055">
    <property type="entry name" value="HTH-TYPE TRANSCRIPTIONAL REGULATOR RUTR"/>
    <property type="match status" value="1"/>
</dbReference>
<evidence type="ECO:0000313" key="7">
    <source>
        <dbReference type="Proteomes" id="UP001500979"/>
    </source>
</evidence>
<evidence type="ECO:0000256" key="2">
    <source>
        <dbReference type="ARBA" id="ARBA00023125"/>
    </source>
</evidence>
<gene>
    <name evidence="6" type="ORF">GCM10010470_19640</name>
</gene>
<name>A0ABN3V9U9_9PSEU</name>
<dbReference type="EMBL" id="BAAAUX010000011">
    <property type="protein sequence ID" value="GAA2785530.1"/>
    <property type="molecule type" value="Genomic_DNA"/>
</dbReference>
<evidence type="ECO:0000256" key="1">
    <source>
        <dbReference type="ARBA" id="ARBA00023015"/>
    </source>
</evidence>
<dbReference type="InterPro" id="IPR054129">
    <property type="entry name" value="DesT_TetR_C"/>
</dbReference>
<keyword evidence="7" id="KW-1185">Reference proteome</keyword>
<proteinExistence type="predicted"/>
<dbReference type="RefSeq" id="WP_344679217.1">
    <property type="nucleotide sequence ID" value="NZ_BAAAUX010000011.1"/>
</dbReference>
<dbReference type="Gene3D" id="1.10.357.10">
    <property type="entry name" value="Tetracycline Repressor, domain 2"/>
    <property type="match status" value="1"/>
</dbReference>
<dbReference type="PROSITE" id="PS50977">
    <property type="entry name" value="HTH_TETR_2"/>
    <property type="match status" value="1"/>
</dbReference>
<dbReference type="Proteomes" id="UP001500979">
    <property type="component" value="Unassembled WGS sequence"/>
</dbReference>
<feature type="domain" description="HTH tetR-type" evidence="5">
    <location>
        <begin position="8"/>
        <end position="68"/>
    </location>
</feature>
<dbReference type="PANTHER" id="PTHR30055:SF174">
    <property type="entry name" value="TRANSCRIPTIONAL REGULATORY PROTEIN (PROBABLY TETR-FAMILY)-RELATED"/>
    <property type="match status" value="1"/>
</dbReference>
<protein>
    <submittedName>
        <fullName evidence="6">TetR/AcrR family transcriptional regulator</fullName>
    </submittedName>
</protein>
<reference evidence="6 7" key="1">
    <citation type="journal article" date="2019" name="Int. J. Syst. Evol. Microbiol.">
        <title>The Global Catalogue of Microorganisms (GCM) 10K type strain sequencing project: providing services to taxonomists for standard genome sequencing and annotation.</title>
        <authorList>
            <consortium name="The Broad Institute Genomics Platform"/>
            <consortium name="The Broad Institute Genome Sequencing Center for Infectious Disease"/>
            <person name="Wu L."/>
            <person name="Ma J."/>
        </authorList>
    </citation>
    <scope>NUCLEOTIDE SEQUENCE [LARGE SCALE GENOMIC DNA]</scope>
    <source>
        <strain evidence="6 7">JCM 9383</strain>
    </source>
</reference>
<dbReference type="InterPro" id="IPR036271">
    <property type="entry name" value="Tet_transcr_reg_TetR-rel_C_sf"/>
</dbReference>
<keyword evidence="3" id="KW-0804">Transcription</keyword>
<dbReference type="InterPro" id="IPR009057">
    <property type="entry name" value="Homeodomain-like_sf"/>
</dbReference>
<dbReference type="InterPro" id="IPR050109">
    <property type="entry name" value="HTH-type_TetR-like_transc_reg"/>
</dbReference>
<keyword evidence="1" id="KW-0805">Transcription regulation</keyword>
<feature type="DNA-binding region" description="H-T-H motif" evidence="4">
    <location>
        <begin position="31"/>
        <end position="50"/>
    </location>
</feature>
<dbReference type="InterPro" id="IPR001647">
    <property type="entry name" value="HTH_TetR"/>
</dbReference>
<evidence type="ECO:0000313" key="6">
    <source>
        <dbReference type="EMBL" id="GAA2785530.1"/>
    </source>
</evidence>
<organism evidence="6 7">
    <name type="scientific">Saccharopolyspora taberi</name>
    <dbReference type="NCBI Taxonomy" id="60895"/>
    <lineage>
        <taxon>Bacteria</taxon>
        <taxon>Bacillati</taxon>
        <taxon>Actinomycetota</taxon>
        <taxon>Actinomycetes</taxon>
        <taxon>Pseudonocardiales</taxon>
        <taxon>Pseudonocardiaceae</taxon>
        <taxon>Saccharopolyspora</taxon>
    </lineage>
</organism>
<dbReference type="SUPFAM" id="SSF48498">
    <property type="entry name" value="Tetracyclin repressor-like, C-terminal domain"/>
    <property type="match status" value="1"/>
</dbReference>